<comment type="caution">
    <text evidence="1">The sequence shown here is derived from an EMBL/GenBank/DDBJ whole genome shotgun (WGS) entry which is preliminary data.</text>
</comment>
<dbReference type="Proteomes" id="UP000216024">
    <property type="component" value="Unassembled WGS sequence"/>
</dbReference>
<evidence type="ECO:0008006" key="3">
    <source>
        <dbReference type="Google" id="ProtNLM"/>
    </source>
</evidence>
<gene>
    <name evidence="1" type="ORF">CCE28_07295</name>
</gene>
<protein>
    <recommendedName>
        <fullName evidence="3">Protein kinase domain-containing protein</fullName>
    </recommendedName>
</protein>
<organism evidence="1 2">
    <name type="scientific">Anaeromicrobium sediminis</name>
    <dbReference type="NCBI Taxonomy" id="1478221"/>
    <lineage>
        <taxon>Bacteria</taxon>
        <taxon>Bacillati</taxon>
        <taxon>Bacillota</taxon>
        <taxon>Clostridia</taxon>
        <taxon>Peptostreptococcales</taxon>
        <taxon>Thermotaleaceae</taxon>
        <taxon>Anaeromicrobium</taxon>
    </lineage>
</organism>
<reference evidence="1 2" key="1">
    <citation type="submission" date="2017-06" db="EMBL/GenBank/DDBJ databases">
        <title>Draft genome sequence of anaerobic fermentative bacterium Anaeromicrobium sediminis DY2726D isolated from West Pacific Ocean sediments.</title>
        <authorList>
            <person name="Zeng X."/>
        </authorList>
    </citation>
    <scope>NUCLEOTIDE SEQUENCE [LARGE SCALE GENOMIC DNA]</scope>
    <source>
        <strain evidence="1 2">DY2726D</strain>
    </source>
</reference>
<name>A0A267ML70_9FIRM</name>
<dbReference type="AlphaFoldDB" id="A0A267ML70"/>
<accession>A0A267ML70</accession>
<dbReference type="OrthoDB" id="1949232at2"/>
<proteinExistence type="predicted"/>
<evidence type="ECO:0000313" key="2">
    <source>
        <dbReference type="Proteomes" id="UP000216024"/>
    </source>
</evidence>
<keyword evidence="2" id="KW-1185">Reference proteome</keyword>
<dbReference type="EMBL" id="NIBG01000004">
    <property type="protein sequence ID" value="PAB60167.1"/>
    <property type="molecule type" value="Genomic_DNA"/>
</dbReference>
<dbReference type="RefSeq" id="WP_095132472.1">
    <property type="nucleotide sequence ID" value="NZ_NIBG01000004.1"/>
</dbReference>
<sequence>MWVGEKYNILKMFHKNEMQDVFIGCHKNNSQYLVLINYIRDESCVKLLENLDMKEILDNILYSNKEEDQIVMVTEFKEGYRLEEYFSNKYLRLGTRMHMILEYLDKISKYDRLNELIRNSLILKSQVLVKNEKLSINEFIFIDENVEFKDVIGKIQDYIRKILFTGLNMNEYEVRTISEIESYINNLGTEYEKYDRIQEIFDHFKKFYLYKWALK</sequence>
<evidence type="ECO:0000313" key="1">
    <source>
        <dbReference type="EMBL" id="PAB60167.1"/>
    </source>
</evidence>